<dbReference type="SUPFAM" id="SSF75620">
    <property type="entry name" value="Release factor"/>
    <property type="match status" value="1"/>
</dbReference>
<dbReference type="GO" id="GO:0003747">
    <property type="term" value="F:translation release factor activity"/>
    <property type="evidence" value="ECO:0007669"/>
    <property type="project" value="InterPro"/>
</dbReference>
<dbReference type="Gene3D" id="3.30.160.20">
    <property type="match status" value="1"/>
</dbReference>
<dbReference type="Proteomes" id="UP000317010">
    <property type="component" value="Unassembled WGS sequence"/>
</dbReference>
<name>A0A562UC77_9SPHI</name>
<evidence type="ECO:0000259" key="2">
    <source>
        <dbReference type="PROSITE" id="PS00745"/>
    </source>
</evidence>
<dbReference type="OrthoDB" id="9815709at2"/>
<protein>
    <submittedName>
        <fullName evidence="3">Peptide chain release factor</fullName>
    </submittedName>
</protein>
<gene>
    <name evidence="3" type="ORF">JN11_00930</name>
</gene>
<dbReference type="PANTHER" id="PTHR43116:SF3">
    <property type="entry name" value="CLASS I PEPTIDE CHAIN RELEASE FACTOR"/>
    <property type="match status" value="1"/>
</dbReference>
<dbReference type="InterPro" id="IPR017509">
    <property type="entry name" value="PrfH"/>
</dbReference>
<dbReference type="RefSeq" id="WP_144910052.1">
    <property type="nucleotide sequence ID" value="NZ_VLLI01000002.1"/>
</dbReference>
<dbReference type="Gene3D" id="3.30.70.1660">
    <property type="match status" value="1"/>
</dbReference>
<dbReference type="InterPro" id="IPR045853">
    <property type="entry name" value="Pep_chain_release_fac_I_sf"/>
</dbReference>
<reference evidence="3 4" key="1">
    <citation type="submission" date="2019-07" db="EMBL/GenBank/DDBJ databases">
        <title>Genomic Encyclopedia of Archaeal and Bacterial Type Strains, Phase II (KMG-II): from individual species to whole genera.</title>
        <authorList>
            <person name="Goeker M."/>
        </authorList>
    </citation>
    <scope>NUCLEOTIDE SEQUENCE [LARGE SCALE GENOMIC DNA]</scope>
    <source>
        <strain evidence="3 4">ATCC BAA-1854</strain>
    </source>
</reference>
<keyword evidence="4" id="KW-1185">Reference proteome</keyword>
<comment type="caution">
    <text evidence="3">The sequence shown here is derived from an EMBL/GenBank/DDBJ whole genome shotgun (WGS) entry which is preliminary data.</text>
</comment>
<feature type="domain" description="Prokaryotic-type class I peptide chain release factors" evidence="2">
    <location>
        <begin position="119"/>
        <end position="135"/>
    </location>
</feature>
<dbReference type="PANTHER" id="PTHR43116">
    <property type="entry name" value="PEPTIDE CHAIN RELEASE FACTOR 2"/>
    <property type="match status" value="1"/>
</dbReference>
<evidence type="ECO:0000313" key="4">
    <source>
        <dbReference type="Proteomes" id="UP000317010"/>
    </source>
</evidence>
<evidence type="ECO:0000313" key="3">
    <source>
        <dbReference type="EMBL" id="TWJ03388.1"/>
    </source>
</evidence>
<accession>A0A562UC77</accession>
<dbReference type="EMBL" id="VLLI01000002">
    <property type="protein sequence ID" value="TWJ03388.1"/>
    <property type="molecule type" value="Genomic_DNA"/>
</dbReference>
<dbReference type="AlphaFoldDB" id="A0A562UC77"/>
<dbReference type="PROSITE" id="PS00745">
    <property type="entry name" value="RF_PROK_I"/>
    <property type="match status" value="1"/>
</dbReference>
<dbReference type="Pfam" id="PF00472">
    <property type="entry name" value="RF-1"/>
    <property type="match status" value="1"/>
</dbReference>
<dbReference type="NCBIfam" id="TIGR03072">
    <property type="entry name" value="release_prfH"/>
    <property type="match status" value="1"/>
</dbReference>
<organism evidence="3 4">
    <name type="scientific">Mucilaginibacter frigoritolerans</name>
    <dbReference type="NCBI Taxonomy" id="652788"/>
    <lineage>
        <taxon>Bacteria</taxon>
        <taxon>Pseudomonadati</taxon>
        <taxon>Bacteroidota</taxon>
        <taxon>Sphingobacteriia</taxon>
        <taxon>Sphingobacteriales</taxon>
        <taxon>Sphingobacteriaceae</taxon>
        <taxon>Mucilaginibacter</taxon>
    </lineage>
</organism>
<proteinExistence type="inferred from homology"/>
<comment type="similarity">
    <text evidence="1">Belongs to the prokaryotic/mitochondrial release factor family.</text>
</comment>
<evidence type="ECO:0000256" key="1">
    <source>
        <dbReference type="ARBA" id="ARBA00010835"/>
    </source>
</evidence>
<sequence>MKKVIIQITAGKGPAECCRAVALVLQLILEQAKQKHIETEILDNKKGEIEGTLLSGTLTAAGGDLESFIVEWSGTIQWIAQSLYRRNHKRKNWFVGVSIFDIKELPKWDLKDVKFETTRASGPGGQNVNKVETAVRGIHQPSGLQVFAMDSRSQLENKKLCVERLQAKVMAWQMEQLMDEQQSRWLEHHALQRGNPVKIIRDNL</sequence>
<dbReference type="InterPro" id="IPR000352">
    <property type="entry name" value="Pep_chain_release_fac_I"/>
</dbReference>